<accession>A0AB74UFD1</accession>
<organism evidence="1">
    <name type="scientific">Salinicola endophyticus</name>
    <dbReference type="NCBI Taxonomy" id="1949083"/>
    <lineage>
        <taxon>Bacteria</taxon>
        <taxon>Pseudomonadati</taxon>
        <taxon>Pseudomonadota</taxon>
        <taxon>Gammaproteobacteria</taxon>
        <taxon>Oceanospirillales</taxon>
        <taxon>Halomonadaceae</taxon>
        <taxon>Salinicola</taxon>
    </lineage>
</organism>
<gene>
    <name evidence="1" type="ORF">ABV408_02665</name>
</gene>
<dbReference type="RefSeq" id="WP_353980936.1">
    <property type="nucleotide sequence ID" value="NZ_CP159578.1"/>
</dbReference>
<protein>
    <submittedName>
        <fullName evidence="1">Uncharacterized protein</fullName>
    </submittedName>
</protein>
<sequence length="314" mass="33839">MSNQKTNRRVIRFGLEASYNAEAMPAEMAAIQPTSIEVTPLSGDDIQRSVIRPYYGNTPSLPGEKHMQVQLAVEMVSPQSAGSAPPWGSLLRACGFAETLIAADGDTPAQVVYTPVSDNEASGRLYCHVDKTLHEGRGARGTVQFALNAQSVPTMTVTFMALLRPIVDAQLPTVDLDAWQAPLAINSTNTDLSVFGRASTPFSQFSLDMAVQTRHRTVVDANDVAITGRAPTGSMQIDDPGVGEINFFQRALAREPGPIVFAHGTEAGKTLELNLPRVTIQAPSYADDEGDQMLTIPYTPEPIVGDDEVRIVCR</sequence>
<evidence type="ECO:0000313" key="1">
    <source>
        <dbReference type="EMBL" id="XCJ80089.1"/>
    </source>
</evidence>
<name>A0AB74UFD1_9GAMM</name>
<dbReference type="AlphaFoldDB" id="A0AB74UFD1"/>
<reference evidence="1" key="1">
    <citation type="submission" date="2024-06" db="EMBL/GenBank/DDBJ databases">
        <title>Complete genome of Salinicola endophyticus HNIBRBA4755.</title>
        <authorList>
            <person name="Shin S.Y."/>
            <person name="Kang H."/>
            <person name="Song J."/>
        </authorList>
    </citation>
    <scope>NUCLEOTIDE SEQUENCE</scope>
    <source>
        <strain evidence="1">HNIBRBA4755</strain>
    </source>
</reference>
<proteinExistence type="predicted"/>
<dbReference type="EMBL" id="CP159578">
    <property type="protein sequence ID" value="XCJ80089.1"/>
    <property type="molecule type" value="Genomic_DNA"/>
</dbReference>